<comment type="caution">
    <text evidence="2">The sequence shown here is derived from an EMBL/GenBank/DDBJ whole genome shotgun (WGS) entry which is preliminary data.</text>
</comment>
<protein>
    <submittedName>
        <fullName evidence="2">Uncharacterized protein</fullName>
    </submittedName>
</protein>
<proteinExistence type="predicted"/>
<feature type="region of interest" description="Disordered" evidence="1">
    <location>
        <begin position="1"/>
        <end position="30"/>
    </location>
</feature>
<sequence>MEERPECHTTPTAPAQGAAERDSWVAQSVDDTDDGSRLVIADLSTDDAWISMDVDACPTVAEEA</sequence>
<name>A0ABD5S030_9EURY</name>
<gene>
    <name evidence="2" type="ORF">ACFQE1_10945</name>
</gene>
<dbReference type="InterPro" id="IPR055978">
    <property type="entry name" value="DUF7556"/>
</dbReference>
<evidence type="ECO:0000313" key="3">
    <source>
        <dbReference type="Proteomes" id="UP001596328"/>
    </source>
</evidence>
<dbReference type="EMBL" id="JBHSWU010000308">
    <property type="protein sequence ID" value="MFC6724877.1"/>
    <property type="molecule type" value="Genomic_DNA"/>
</dbReference>
<accession>A0ABD5S030</accession>
<keyword evidence="3" id="KW-1185">Reference proteome</keyword>
<dbReference type="Pfam" id="PF24433">
    <property type="entry name" value="DUF7556"/>
    <property type="match status" value="1"/>
</dbReference>
<evidence type="ECO:0000256" key="1">
    <source>
        <dbReference type="SAM" id="MobiDB-lite"/>
    </source>
</evidence>
<evidence type="ECO:0000313" key="2">
    <source>
        <dbReference type="EMBL" id="MFC6724877.1"/>
    </source>
</evidence>
<reference evidence="2 3" key="1">
    <citation type="journal article" date="2019" name="Int. J. Syst. Evol. Microbiol.">
        <title>The Global Catalogue of Microorganisms (GCM) 10K type strain sequencing project: providing services to taxonomists for standard genome sequencing and annotation.</title>
        <authorList>
            <consortium name="The Broad Institute Genomics Platform"/>
            <consortium name="The Broad Institute Genome Sequencing Center for Infectious Disease"/>
            <person name="Wu L."/>
            <person name="Ma J."/>
        </authorList>
    </citation>
    <scope>NUCLEOTIDE SEQUENCE [LARGE SCALE GENOMIC DNA]</scope>
    <source>
        <strain evidence="2 3">NBRC 111368</strain>
    </source>
</reference>
<organism evidence="2 3">
    <name type="scientific">Halobium palmae</name>
    <dbReference type="NCBI Taxonomy" id="1776492"/>
    <lineage>
        <taxon>Archaea</taxon>
        <taxon>Methanobacteriati</taxon>
        <taxon>Methanobacteriota</taxon>
        <taxon>Stenosarchaea group</taxon>
        <taxon>Halobacteria</taxon>
        <taxon>Halobacteriales</taxon>
        <taxon>Haloferacaceae</taxon>
        <taxon>Halobium</taxon>
    </lineage>
</organism>
<dbReference type="AlphaFoldDB" id="A0ABD5S030"/>
<dbReference type="Proteomes" id="UP001596328">
    <property type="component" value="Unassembled WGS sequence"/>
</dbReference>